<gene>
    <name evidence="1" type="ORF">METZ01_LOCUS494525</name>
</gene>
<dbReference type="EMBL" id="UINC01215802">
    <property type="protein sequence ID" value="SVE41671.1"/>
    <property type="molecule type" value="Genomic_DNA"/>
</dbReference>
<protein>
    <submittedName>
        <fullName evidence="1">Uncharacterized protein</fullName>
    </submittedName>
</protein>
<dbReference type="AlphaFoldDB" id="A0A383DBD6"/>
<name>A0A383DBD6_9ZZZZ</name>
<evidence type="ECO:0000313" key="1">
    <source>
        <dbReference type="EMBL" id="SVE41671.1"/>
    </source>
</evidence>
<sequence length="40" mass="4591">MFYSKFISYVTEISFAGQSMPDLSAISDIQFIMRAQVIVR</sequence>
<proteinExistence type="predicted"/>
<accession>A0A383DBD6</accession>
<reference evidence="1" key="1">
    <citation type="submission" date="2018-05" db="EMBL/GenBank/DDBJ databases">
        <authorList>
            <person name="Lanie J.A."/>
            <person name="Ng W.-L."/>
            <person name="Kazmierczak K.M."/>
            <person name="Andrzejewski T.M."/>
            <person name="Davidsen T.M."/>
            <person name="Wayne K.J."/>
            <person name="Tettelin H."/>
            <person name="Glass J.I."/>
            <person name="Rusch D."/>
            <person name="Podicherti R."/>
            <person name="Tsui H.-C.T."/>
            <person name="Winkler M.E."/>
        </authorList>
    </citation>
    <scope>NUCLEOTIDE SEQUENCE</scope>
</reference>
<organism evidence="1">
    <name type="scientific">marine metagenome</name>
    <dbReference type="NCBI Taxonomy" id="408172"/>
    <lineage>
        <taxon>unclassified sequences</taxon>
        <taxon>metagenomes</taxon>
        <taxon>ecological metagenomes</taxon>
    </lineage>
</organism>